<dbReference type="Pfam" id="PF05742">
    <property type="entry name" value="TANGO2"/>
    <property type="match status" value="1"/>
</dbReference>
<dbReference type="RefSeq" id="WP_184678773.1">
    <property type="nucleotide sequence ID" value="NZ_JACHGY010000001.1"/>
</dbReference>
<dbReference type="PANTHER" id="PTHR17985">
    <property type="entry name" value="SER/THR-RICH PROTEIN T10 IN DGCR REGION"/>
    <property type="match status" value="1"/>
</dbReference>
<accession>A0A7X0LLU7</accession>
<dbReference type="AlphaFoldDB" id="A0A7X0LLU7"/>
<organism evidence="1 2">
    <name type="scientific">Algisphaera agarilytica</name>
    <dbReference type="NCBI Taxonomy" id="1385975"/>
    <lineage>
        <taxon>Bacteria</taxon>
        <taxon>Pseudomonadati</taxon>
        <taxon>Planctomycetota</taxon>
        <taxon>Phycisphaerae</taxon>
        <taxon>Phycisphaerales</taxon>
        <taxon>Phycisphaeraceae</taxon>
        <taxon>Algisphaera</taxon>
    </lineage>
</organism>
<gene>
    <name evidence="1" type="ORF">HNQ40_003100</name>
</gene>
<name>A0A7X0LLU7_9BACT</name>
<dbReference type="Gene3D" id="3.60.60.10">
    <property type="entry name" value="Penicillin V Acylase, Chain A"/>
    <property type="match status" value="1"/>
</dbReference>
<proteinExistence type="predicted"/>
<dbReference type="PANTHER" id="PTHR17985:SF8">
    <property type="entry name" value="TRANSPORT AND GOLGI ORGANIZATION PROTEIN 2 HOMOLOG"/>
    <property type="match status" value="1"/>
</dbReference>
<evidence type="ECO:0000313" key="1">
    <source>
        <dbReference type="EMBL" id="MBB6431294.1"/>
    </source>
</evidence>
<dbReference type="Proteomes" id="UP000541810">
    <property type="component" value="Unassembled WGS sequence"/>
</dbReference>
<evidence type="ECO:0008006" key="3">
    <source>
        <dbReference type="Google" id="ProtNLM"/>
    </source>
</evidence>
<dbReference type="InterPro" id="IPR008551">
    <property type="entry name" value="TANGO2"/>
</dbReference>
<sequence length="247" mass="26933">MCTATLIQTDPSAPALRLVTNRDELHTRLPADPPEIRTFGDYQTLLPIDPQSDGTWIAVNEAGLVITLLNLNPEQAPTPRPGLRSRGGVVPSLMGCSTVKQAIEIAKELPTQTMMPFRLLLADRDNVATVRADGQSVATAVHPIADAPVMLTSSGLGDHIVEGPRRDLFESAPPRDAEAQDAFHRHRWPDRTPVSVAMCREDARTVSRTVVEIDAHRVQMHYTPVSMYGGEGELQVLTLPLRAEAKG</sequence>
<protein>
    <recommendedName>
        <fullName evidence="3">Transport and Golgi organisation 2</fullName>
    </recommendedName>
</protein>
<dbReference type="EMBL" id="JACHGY010000001">
    <property type="protein sequence ID" value="MBB6431294.1"/>
    <property type="molecule type" value="Genomic_DNA"/>
</dbReference>
<keyword evidence="2" id="KW-1185">Reference proteome</keyword>
<comment type="caution">
    <text evidence="1">The sequence shown here is derived from an EMBL/GenBank/DDBJ whole genome shotgun (WGS) entry which is preliminary data.</text>
</comment>
<reference evidence="1 2" key="1">
    <citation type="submission" date="2020-08" db="EMBL/GenBank/DDBJ databases">
        <title>Genomic Encyclopedia of Type Strains, Phase IV (KMG-IV): sequencing the most valuable type-strain genomes for metagenomic binning, comparative biology and taxonomic classification.</title>
        <authorList>
            <person name="Goeker M."/>
        </authorList>
    </citation>
    <scope>NUCLEOTIDE SEQUENCE [LARGE SCALE GENOMIC DNA]</scope>
    <source>
        <strain evidence="1 2">DSM 103725</strain>
    </source>
</reference>
<evidence type="ECO:0000313" key="2">
    <source>
        <dbReference type="Proteomes" id="UP000541810"/>
    </source>
</evidence>